<keyword evidence="1" id="KW-0812">Transmembrane</keyword>
<gene>
    <name evidence="2" type="ordered locus">Marme_0572</name>
</gene>
<evidence type="ECO:0008006" key="4">
    <source>
        <dbReference type="Google" id="ProtNLM"/>
    </source>
</evidence>
<protein>
    <recommendedName>
        <fullName evidence="4">DUF3392 domain-containing protein</fullName>
    </recommendedName>
</protein>
<keyword evidence="1" id="KW-0472">Membrane</keyword>
<name>F2K0F1_MARM1</name>
<dbReference type="STRING" id="717774.Marme_0572"/>
<dbReference type="EMBL" id="CP002583">
    <property type="protein sequence ID" value="ADZ89866.1"/>
    <property type="molecule type" value="Genomic_DNA"/>
</dbReference>
<evidence type="ECO:0000313" key="2">
    <source>
        <dbReference type="EMBL" id="ADZ89866.1"/>
    </source>
</evidence>
<dbReference type="eggNOG" id="ENOG5032Z0A">
    <property type="taxonomic scope" value="Bacteria"/>
</dbReference>
<dbReference type="PATRIC" id="fig|717774.3.peg.586"/>
<keyword evidence="1" id="KW-1133">Transmembrane helix</keyword>
<dbReference type="OrthoDB" id="6196761at2"/>
<dbReference type="InterPro" id="IPR021813">
    <property type="entry name" value="DUF3392"/>
</dbReference>
<feature type="transmembrane region" description="Helical" evidence="1">
    <location>
        <begin position="51"/>
        <end position="74"/>
    </location>
</feature>
<reference evidence="2 3" key="1">
    <citation type="journal article" date="2012" name="Stand. Genomic Sci.">
        <title>Complete genome sequence of the melanogenic marine bacterium Marinomonas mediterranea type strain (MMB-1(T)).</title>
        <authorList>
            <person name="Lucas-Elio P."/>
            <person name="Goodwin L."/>
            <person name="Woyke T."/>
            <person name="Pitluck S."/>
            <person name="Nolan M."/>
            <person name="Kyrpides N.C."/>
            <person name="Detter J.C."/>
            <person name="Copeland A."/>
            <person name="Teshima H."/>
            <person name="Bruce D."/>
            <person name="Detter C."/>
            <person name="Tapia R."/>
            <person name="Han S."/>
            <person name="Land M.L."/>
            <person name="Ivanova N."/>
            <person name="Mikhailova N."/>
            <person name="Johnston A.W."/>
            <person name="Sanchez-Amat A."/>
        </authorList>
    </citation>
    <scope>NUCLEOTIDE SEQUENCE [LARGE SCALE GENOMIC DNA]</scope>
    <source>
        <strain evidence="3">ATCC 700492 / JCM 21426 / NBRC 103028 / MMB-1</strain>
    </source>
</reference>
<dbReference type="Proteomes" id="UP000001062">
    <property type="component" value="Chromosome"/>
</dbReference>
<evidence type="ECO:0000313" key="3">
    <source>
        <dbReference type="Proteomes" id="UP000001062"/>
    </source>
</evidence>
<accession>F2K0F1</accession>
<dbReference type="KEGG" id="mme:Marme_0572"/>
<feature type="transmembrane region" description="Helical" evidence="1">
    <location>
        <begin position="86"/>
        <end position="104"/>
    </location>
</feature>
<evidence type="ECO:0000256" key="1">
    <source>
        <dbReference type="SAM" id="Phobius"/>
    </source>
</evidence>
<proteinExistence type="predicted"/>
<feature type="transmembrane region" description="Helical" evidence="1">
    <location>
        <begin position="20"/>
        <end position="39"/>
    </location>
</feature>
<sequence length="110" mass="12604">MDVLFELNSSLARFMQPHLNNIALAFVATCLVIYGDKINRALKKAVSSWMFVARVTAFILMCTFGYGLLTIWVQPFVFWSLTHIDVTYRPLIIIASFVILGVLAERKRYL</sequence>
<dbReference type="HOGENOM" id="CLU_147302_0_0_6"/>
<keyword evidence="3" id="KW-1185">Reference proteome</keyword>
<dbReference type="Pfam" id="PF11872">
    <property type="entry name" value="DUF3392"/>
    <property type="match status" value="1"/>
</dbReference>
<organism evidence="2 3">
    <name type="scientific">Marinomonas mediterranea (strain ATCC 700492 / JCM 21426 / NBRC 103028 / MMB-1)</name>
    <dbReference type="NCBI Taxonomy" id="717774"/>
    <lineage>
        <taxon>Bacteria</taxon>
        <taxon>Pseudomonadati</taxon>
        <taxon>Pseudomonadota</taxon>
        <taxon>Gammaproteobacteria</taxon>
        <taxon>Oceanospirillales</taxon>
        <taxon>Oceanospirillaceae</taxon>
        <taxon>Marinomonas</taxon>
    </lineage>
</organism>
<dbReference type="AlphaFoldDB" id="F2K0F1"/>
<dbReference type="RefSeq" id="WP_013659771.1">
    <property type="nucleotide sequence ID" value="NC_015276.1"/>
</dbReference>